<feature type="region of interest" description="Disordered" evidence="1">
    <location>
        <begin position="153"/>
        <end position="183"/>
    </location>
</feature>
<reference evidence="2 3" key="2">
    <citation type="submission" date="2017-10" db="EMBL/GenBank/DDBJ databases">
        <title>Extensive intraspecific genome diversity in a model arbuscular mycorrhizal fungus.</title>
        <authorList>
            <person name="Chen E.C.H."/>
            <person name="Morin E."/>
            <person name="Baudet D."/>
            <person name="Noel J."/>
            <person name="Ndikumana S."/>
            <person name="Charron P."/>
            <person name="St-Onge C."/>
            <person name="Giorgi J."/>
            <person name="Grigoriev I.V."/>
            <person name="Roux C."/>
            <person name="Martin F.M."/>
            <person name="Corradi N."/>
        </authorList>
    </citation>
    <scope>NUCLEOTIDE SEQUENCE [LARGE SCALE GENOMIC DNA]</scope>
    <source>
        <strain evidence="2 3">C2</strain>
    </source>
</reference>
<dbReference type="Proteomes" id="UP000233469">
    <property type="component" value="Unassembled WGS sequence"/>
</dbReference>
<organism evidence="2 3">
    <name type="scientific">Rhizophagus irregularis</name>
    <dbReference type="NCBI Taxonomy" id="588596"/>
    <lineage>
        <taxon>Eukaryota</taxon>
        <taxon>Fungi</taxon>
        <taxon>Fungi incertae sedis</taxon>
        <taxon>Mucoromycota</taxon>
        <taxon>Glomeromycotina</taxon>
        <taxon>Glomeromycetes</taxon>
        <taxon>Glomerales</taxon>
        <taxon>Glomeraceae</taxon>
        <taxon>Rhizophagus</taxon>
    </lineage>
</organism>
<evidence type="ECO:0000313" key="3">
    <source>
        <dbReference type="Proteomes" id="UP000233469"/>
    </source>
</evidence>
<comment type="caution">
    <text evidence="2">The sequence shown here is derived from an EMBL/GenBank/DDBJ whole genome shotgun (WGS) entry which is preliminary data.</text>
</comment>
<dbReference type="EMBL" id="LLXL01000066">
    <property type="protein sequence ID" value="PKK78857.1"/>
    <property type="molecule type" value="Genomic_DNA"/>
</dbReference>
<evidence type="ECO:0000256" key="1">
    <source>
        <dbReference type="SAM" id="MobiDB-lite"/>
    </source>
</evidence>
<feature type="compositionally biased region" description="Basic and acidic residues" evidence="1">
    <location>
        <begin position="164"/>
        <end position="183"/>
    </location>
</feature>
<proteinExistence type="predicted"/>
<gene>
    <name evidence="2" type="ORF">RhiirC2_769788</name>
</gene>
<reference evidence="2 3" key="1">
    <citation type="submission" date="2016-04" db="EMBL/GenBank/DDBJ databases">
        <title>Genome analyses suggest a sexual origin of heterokaryosis in a supposedly ancient asexual fungus.</title>
        <authorList>
            <person name="Ropars J."/>
            <person name="Sedzielewska K."/>
            <person name="Noel J."/>
            <person name="Charron P."/>
            <person name="Farinelli L."/>
            <person name="Marton T."/>
            <person name="Kruger M."/>
            <person name="Pelin A."/>
            <person name="Brachmann A."/>
            <person name="Corradi N."/>
        </authorList>
    </citation>
    <scope>NUCLEOTIDE SEQUENCE [LARGE SCALE GENOMIC DNA]</scope>
    <source>
        <strain evidence="2 3">C2</strain>
    </source>
</reference>
<sequence length="183" mass="22871">MNIICFGKRIDNRRSQRNEFDWNTTLKFISNRNNFSFGNVIKLYEDRSYKIKILIKELPTYVVLYKRQRQINGIEEDICLRCNKFREDWEHVWLCEANEEENFRKNREWELLRGVYNHNFNKISKRKDYKRAIENLWYYEHIRLKKYGKKMRNDIRNRKRKRSNEKGFKEKEKASREGVNRRF</sequence>
<accession>A0A2N1NY67</accession>
<dbReference type="AlphaFoldDB" id="A0A2N1NY67"/>
<protein>
    <submittedName>
        <fullName evidence="2">Uncharacterized protein</fullName>
    </submittedName>
</protein>
<evidence type="ECO:0000313" key="2">
    <source>
        <dbReference type="EMBL" id="PKK78857.1"/>
    </source>
</evidence>
<dbReference type="VEuPathDB" id="FungiDB:RhiirFUN_017125"/>
<name>A0A2N1NY67_9GLOM</name>